<dbReference type="GO" id="GO:0046872">
    <property type="term" value="F:metal ion binding"/>
    <property type="evidence" value="ECO:0007669"/>
    <property type="project" value="UniProtKB-KW"/>
</dbReference>
<keyword evidence="6 11" id="KW-0695">RNA-directed DNA polymerase</keyword>
<feature type="domain" description="Reverse transcriptase" evidence="10">
    <location>
        <begin position="165"/>
        <end position="404"/>
    </location>
</feature>
<evidence type="ECO:0000256" key="7">
    <source>
        <dbReference type="ARBA" id="ARBA00023118"/>
    </source>
</evidence>
<gene>
    <name evidence="11" type="ORF">I6K02_28230</name>
</gene>
<evidence type="ECO:0000256" key="2">
    <source>
        <dbReference type="ARBA" id="ARBA00022679"/>
    </source>
</evidence>
<comment type="similarity">
    <text evidence="8">Belongs to the bacterial reverse transcriptase family.</text>
</comment>
<organism evidence="11 12">
    <name type="scientific">Burkholderia dolosa</name>
    <dbReference type="NCBI Taxonomy" id="152500"/>
    <lineage>
        <taxon>Bacteria</taxon>
        <taxon>Pseudomonadati</taxon>
        <taxon>Pseudomonadota</taxon>
        <taxon>Betaproteobacteria</taxon>
        <taxon>Burkholderiales</taxon>
        <taxon>Burkholderiaceae</taxon>
        <taxon>Burkholderia</taxon>
        <taxon>Burkholderia cepacia complex</taxon>
    </lineage>
</organism>
<sequence length="479" mass="52730">MRRKSAGCALRNDCSRSTRHVDSSSRPFIDMRASLSDTVRTIAEAMLAGLPERGGVASRIAAVLGDAPPWAHELADAAIARFGPNWADADIDALARFVADAPGFVRAWHGDRRPGVMRVVRRAPVQRPLPAPLAASDVPQWPTCGDLAAWLGVSASELEWLSDRWRVDARSSGSPLHHYTYVAYDKRRGGCRLIEIPKGRLREAQRRVLHGLLDRVPPHDAVHGFRKGRGIVSFAAPHADRDVVVRFDLADFFVSVHAARVHALFDTLGYPAEVARTLTALCTNRVPSARLLAPDLRERLDWATRQRYRNRHLPQGAPTSPALANLCAFRFDMRLAALARTLDATYTRYADDLAFSGGAALARNAERLEVKVAAIALDEGFALQLRKTRVMRRGVRQQLAGVVVNRHPNVARDEFDRLKAILTNCIRHGPASQNRDAHPDFRAHLAGRVAHATALNAARGAKLHALFGRIAWDAGGFDT</sequence>
<evidence type="ECO:0000256" key="6">
    <source>
        <dbReference type="ARBA" id="ARBA00022918"/>
    </source>
</evidence>
<dbReference type="EMBL" id="CP069484">
    <property type="protein sequence ID" value="QRO81001.1"/>
    <property type="molecule type" value="Genomic_DNA"/>
</dbReference>
<dbReference type="InterPro" id="IPR000477">
    <property type="entry name" value="RT_dom"/>
</dbReference>
<dbReference type="Pfam" id="PF00078">
    <property type="entry name" value="RVT_1"/>
    <property type="match status" value="1"/>
</dbReference>
<protein>
    <recommendedName>
        <fullName evidence="1">RNA-directed DNA polymerase</fullName>
        <ecNumber evidence="1">2.7.7.49</ecNumber>
    </recommendedName>
</protein>
<dbReference type="CDD" id="cd03487">
    <property type="entry name" value="RT_Bac_retron_II"/>
    <property type="match status" value="1"/>
</dbReference>
<dbReference type="Proteomes" id="UP000625568">
    <property type="component" value="Chromosome 3"/>
</dbReference>
<evidence type="ECO:0000256" key="5">
    <source>
        <dbReference type="ARBA" id="ARBA00022842"/>
    </source>
</evidence>
<dbReference type="PRINTS" id="PR00866">
    <property type="entry name" value="RNADNAPOLMS"/>
</dbReference>
<evidence type="ECO:0000256" key="1">
    <source>
        <dbReference type="ARBA" id="ARBA00012493"/>
    </source>
</evidence>
<dbReference type="EC" id="2.7.7.49" evidence="1"/>
<evidence type="ECO:0000256" key="3">
    <source>
        <dbReference type="ARBA" id="ARBA00022695"/>
    </source>
</evidence>
<dbReference type="InterPro" id="IPR000123">
    <property type="entry name" value="Reverse_transcriptase_msDNA"/>
</dbReference>
<evidence type="ECO:0000256" key="8">
    <source>
        <dbReference type="ARBA" id="ARBA00034120"/>
    </source>
</evidence>
<evidence type="ECO:0000313" key="11">
    <source>
        <dbReference type="EMBL" id="QRO81001.1"/>
    </source>
</evidence>
<name>A0A892II61_9BURK</name>
<reference evidence="11 12" key="1">
    <citation type="submission" date="2021-02" db="EMBL/GenBank/DDBJ databases">
        <title>FDA dAtabase for Regulatory Grade micrObial Sequences (FDA-ARGOS): Supporting development and validation of Infectious Disease Dx tests.</title>
        <authorList>
            <person name="Minogue T."/>
            <person name="Wolcott M."/>
            <person name="Wasieloski L."/>
            <person name="Aguilar W."/>
            <person name="Moore D."/>
            <person name="Jaissle J."/>
            <person name="Tallon L."/>
            <person name="Sadzewicz L."/>
            <person name="Zhao X."/>
            <person name="Boylan J."/>
            <person name="Ott S."/>
            <person name="Bowen H."/>
            <person name="Vavikolanu K."/>
            <person name="Mehta A."/>
            <person name="Aluvathingal J."/>
            <person name="Nadendla S."/>
            <person name="Yan Y."/>
            <person name="Sichtig H."/>
        </authorList>
    </citation>
    <scope>NUCLEOTIDE SEQUENCE [LARGE SCALE GENOMIC DNA]</scope>
    <source>
        <strain evidence="11 12">FDAARGOS_1272</strain>
    </source>
</reference>
<keyword evidence="4" id="KW-0479">Metal-binding</keyword>
<dbReference type="GO" id="GO:0003964">
    <property type="term" value="F:RNA-directed DNA polymerase activity"/>
    <property type="evidence" value="ECO:0007669"/>
    <property type="project" value="UniProtKB-KW"/>
</dbReference>
<comment type="catalytic activity">
    <reaction evidence="9">
        <text>DNA(n) + a 2'-deoxyribonucleoside 5'-triphosphate = DNA(n+1) + diphosphate</text>
        <dbReference type="Rhea" id="RHEA:22508"/>
        <dbReference type="Rhea" id="RHEA-COMP:17339"/>
        <dbReference type="Rhea" id="RHEA-COMP:17340"/>
        <dbReference type="ChEBI" id="CHEBI:33019"/>
        <dbReference type="ChEBI" id="CHEBI:61560"/>
        <dbReference type="ChEBI" id="CHEBI:173112"/>
        <dbReference type="EC" id="2.7.7.49"/>
    </reaction>
</comment>
<dbReference type="GO" id="GO:0051607">
    <property type="term" value="P:defense response to virus"/>
    <property type="evidence" value="ECO:0007669"/>
    <property type="project" value="UniProtKB-KW"/>
</dbReference>
<dbReference type="InterPro" id="IPR043502">
    <property type="entry name" value="DNA/RNA_pol_sf"/>
</dbReference>
<dbReference type="PANTHER" id="PTHR34047">
    <property type="entry name" value="NUCLEAR INTRON MATURASE 1, MITOCHONDRIAL-RELATED"/>
    <property type="match status" value="1"/>
</dbReference>
<dbReference type="PANTHER" id="PTHR34047:SF7">
    <property type="entry name" value="RNA-DIRECTED DNA POLYMERASE"/>
    <property type="match status" value="1"/>
</dbReference>
<keyword evidence="12" id="KW-1185">Reference proteome</keyword>
<keyword evidence="5" id="KW-0460">Magnesium</keyword>
<dbReference type="GO" id="GO:0003723">
    <property type="term" value="F:RNA binding"/>
    <property type="evidence" value="ECO:0007669"/>
    <property type="project" value="InterPro"/>
</dbReference>
<proteinExistence type="inferred from homology"/>
<evidence type="ECO:0000313" key="12">
    <source>
        <dbReference type="Proteomes" id="UP000625568"/>
    </source>
</evidence>
<dbReference type="SUPFAM" id="SSF56672">
    <property type="entry name" value="DNA/RNA polymerases"/>
    <property type="match status" value="1"/>
</dbReference>
<accession>A0A892II61</accession>
<dbReference type="PROSITE" id="PS50878">
    <property type="entry name" value="RT_POL"/>
    <property type="match status" value="1"/>
</dbReference>
<evidence type="ECO:0000259" key="10">
    <source>
        <dbReference type="PROSITE" id="PS50878"/>
    </source>
</evidence>
<evidence type="ECO:0000256" key="4">
    <source>
        <dbReference type="ARBA" id="ARBA00022723"/>
    </source>
</evidence>
<evidence type="ECO:0000256" key="9">
    <source>
        <dbReference type="ARBA" id="ARBA00048173"/>
    </source>
</evidence>
<dbReference type="AlphaFoldDB" id="A0A892II61"/>
<dbReference type="InterPro" id="IPR051083">
    <property type="entry name" value="GrpII_Intron_Splice-Mob/Def"/>
</dbReference>
<keyword evidence="3" id="KW-0548">Nucleotidyltransferase</keyword>
<keyword evidence="2" id="KW-0808">Transferase</keyword>
<keyword evidence="7" id="KW-0051">Antiviral defense</keyword>